<evidence type="ECO:0000313" key="2">
    <source>
        <dbReference type="Proteomes" id="UP000183982"/>
    </source>
</evidence>
<dbReference type="Proteomes" id="UP000183982">
    <property type="component" value="Unassembled WGS sequence"/>
</dbReference>
<sequence>MGHHESSIGAFWTNPKESSEMSKPTLLIISLGELGTNILEAVARTDLFEPVFVGSRSLVKAEERVNNAAIGAGIEGHFPDLRAIQLDINAHDAPLKLRQLKPDYIFSAPSLMPWWKLDERASALPFASFTALHLSLMAKFRDVIEKADTGALWIGASFPDVINAVLNRNGFGPDCGIGNIQEPIPKIQAAVAARLKCLPQNVDIRMISQHAFEYYVLNEKRTETLPPYLLQATALGRDVTDIAEDVLRARFPFPYDLHFNRVTASAGLAALRALLNPTPSAIHLPGIGKLIGGYPVQASRSGIAIDLPPDWSMDQAISVNEASLAWDGIETVETDGTIHFTMETREALFSLVGKSIDILSVSDADEQAKKLLNAL</sequence>
<name>A0A1M6TIG3_9RHOB</name>
<keyword evidence="2" id="KW-1185">Reference proteome</keyword>
<reference evidence="2" key="1">
    <citation type="submission" date="2016-11" db="EMBL/GenBank/DDBJ databases">
        <authorList>
            <person name="Varghese N."/>
            <person name="Submissions S."/>
        </authorList>
    </citation>
    <scope>NUCLEOTIDE SEQUENCE [LARGE SCALE GENOMIC DNA]</scope>
    <source>
        <strain evidence="2">DSM 100564</strain>
    </source>
</reference>
<dbReference type="EMBL" id="FQZQ01000040">
    <property type="protein sequence ID" value="SHK56727.1"/>
    <property type="molecule type" value="Genomic_DNA"/>
</dbReference>
<evidence type="ECO:0008006" key="3">
    <source>
        <dbReference type="Google" id="ProtNLM"/>
    </source>
</evidence>
<proteinExistence type="predicted"/>
<dbReference type="STRING" id="1470563.SAMN05444000_14011"/>
<dbReference type="AlphaFoldDB" id="A0A1M6TIG3"/>
<protein>
    <recommendedName>
        <fullName evidence="3">Saccharopine dehydrogenase NADP binding domain-containing protein</fullName>
    </recommendedName>
</protein>
<evidence type="ECO:0000313" key="1">
    <source>
        <dbReference type="EMBL" id="SHK56727.1"/>
    </source>
</evidence>
<accession>A0A1M6TIG3</accession>
<organism evidence="1 2">
    <name type="scientific">Shimia gijangensis</name>
    <dbReference type="NCBI Taxonomy" id="1470563"/>
    <lineage>
        <taxon>Bacteria</taxon>
        <taxon>Pseudomonadati</taxon>
        <taxon>Pseudomonadota</taxon>
        <taxon>Alphaproteobacteria</taxon>
        <taxon>Rhodobacterales</taxon>
        <taxon>Roseobacteraceae</taxon>
    </lineage>
</organism>
<gene>
    <name evidence="1" type="ORF">SAMN05444000_14011</name>
</gene>